<organism evidence="1 2">
    <name type="scientific">Thalassoglobus neptunius</name>
    <dbReference type="NCBI Taxonomy" id="1938619"/>
    <lineage>
        <taxon>Bacteria</taxon>
        <taxon>Pseudomonadati</taxon>
        <taxon>Planctomycetota</taxon>
        <taxon>Planctomycetia</taxon>
        <taxon>Planctomycetales</taxon>
        <taxon>Planctomycetaceae</taxon>
        <taxon>Thalassoglobus</taxon>
    </lineage>
</organism>
<dbReference type="EMBL" id="SIHI01000092">
    <property type="protein sequence ID" value="TWT32168.1"/>
    <property type="molecule type" value="Genomic_DNA"/>
</dbReference>
<gene>
    <name evidence="1" type="ORF">KOR42_53960</name>
</gene>
<evidence type="ECO:0000313" key="1">
    <source>
        <dbReference type="EMBL" id="TWT32168.1"/>
    </source>
</evidence>
<comment type="caution">
    <text evidence="1">The sequence shown here is derived from an EMBL/GenBank/DDBJ whole genome shotgun (WGS) entry which is preliminary data.</text>
</comment>
<evidence type="ECO:0000313" key="2">
    <source>
        <dbReference type="Proteomes" id="UP000317243"/>
    </source>
</evidence>
<name>A0A5C5V127_9PLAN</name>
<reference evidence="1 2" key="1">
    <citation type="submission" date="2019-02" db="EMBL/GenBank/DDBJ databases">
        <title>Deep-cultivation of Planctomycetes and their phenomic and genomic characterization uncovers novel biology.</title>
        <authorList>
            <person name="Wiegand S."/>
            <person name="Jogler M."/>
            <person name="Boedeker C."/>
            <person name="Pinto D."/>
            <person name="Vollmers J."/>
            <person name="Rivas-Marin E."/>
            <person name="Kohn T."/>
            <person name="Peeters S.H."/>
            <person name="Heuer A."/>
            <person name="Rast P."/>
            <person name="Oberbeckmann S."/>
            <person name="Bunk B."/>
            <person name="Jeske O."/>
            <person name="Meyerdierks A."/>
            <person name="Storesund J.E."/>
            <person name="Kallscheuer N."/>
            <person name="Luecker S."/>
            <person name="Lage O.M."/>
            <person name="Pohl T."/>
            <person name="Merkel B.J."/>
            <person name="Hornburger P."/>
            <person name="Mueller R.-W."/>
            <person name="Bruemmer F."/>
            <person name="Labrenz M."/>
            <person name="Spormann A.M."/>
            <person name="Op Den Camp H."/>
            <person name="Overmann J."/>
            <person name="Amann R."/>
            <person name="Jetten M.S.M."/>
            <person name="Mascher T."/>
            <person name="Medema M.H."/>
            <person name="Devos D.P."/>
            <person name="Kaster A.-K."/>
            <person name="Ovreas L."/>
            <person name="Rohde M."/>
            <person name="Galperin M.Y."/>
            <person name="Jogler C."/>
        </authorList>
    </citation>
    <scope>NUCLEOTIDE SEQUENCE [LARGE SCALE GENOMIC DNA]</scope>
    <source>
        <strain evidence="1 2">KOR42</strain>
    </source>
</reference>
<accession>A0A5C5V127</accession>
<sequence>MSLWTLSSPEDLVSLQRTSAVNGMIRYPYRIPTLNGCPECGNSGGLGGIIPIECPQELRELLETHIDHGEYIRLGYDEYRKVVEVARKYIEEGQIIAGSELLPMYWHVPSPPRHLLFWPGLTCIFHESLVTSFVQNQVSGLKYIPIEVARVGSLRVDNKSWNHKLDCLDDSEMLEASRPFVDNVERYGNFFLVEAVDIG</sequence>
<dbReference type="AlphaFoldDB" id="A0A5C5V127"/>
<proteinExistence type="predicted"/>
<protein>
    <submittedName>
        <fullName evidence="1">Uncharacterized protein</fullName>
    </submittedName>
</protein>
<dbReference type="RefSeq" id="WP_146512618.1">
    <property type="nucleotide sequence ID" value="NZ_SIHI01000092.1"/>
</dbReference>
<keyword evidence="2" id="KW-1185">Reference proteome</keyword>
<dbReference type="OrthoDB" id="302789at2"/>
<dbReference type="Proteomes" id="UP000317243">
    <property type="component" value="Unassembled WGS sequence"/>
</dbReference>